<evidence type="ECO:0000313" key="2">
    <source>
        <dbReference type="Proteomes" id="UP001054945"/>
    </source>
</evidence>
<evidence type="ECO:0000313" key="1">
    <source>
        <dbReference type="EMBL" id="GIY73748.1"/>
    </source>
</evidence>
<organism evidence="1 2">
    <name type="scientific">Caerostris extrusa</name>
    <name type="common">Bark spider</name>
    <name type="synonym">Caerostris bankana</name>
    <dbReference type="NCBI Taxonomy" id="172846"/>
    <lineage>
        <taxon>Eukaryota</taxon>
        <taxon>Metazoa</taxon>
        <taxon>Ecdysozoa</taxon>
        <taxon>Arthropoda</taxon>
        <taxon>Chelicerata</taxon>
        <taxon>Arachnida</taxon>
        <taxon>Araneae</taxon>
        <taxon>Araneomorphae</taxon>
        <taxon>Entelegynae</taxon>
        <taxon>Araneoidea</taxon>
        <taxon>Araneidae</taxon>
        <taxon>Caerostris</taxon>
    </lineage>
</organism>
<dbReference type="EMBL" id="BPLR01015117">
    <property type="protein sequence ID" value="GIY73748.1"/>
    <property type="molecule type" value="Genomic_DNA"/>
</dbReference>
<name>A0AAV4VUG1_CAEEX</name>
<keyword evidence="2" id="KW-1185">Reference proteome</keyword>
<accession>A0AAV4VUG1</accession>
<comment type="caution">
    <text evidence="1">The sequence shown here is derived from an EMBL/GenBank/DDBJ whole genome shotgun (WGS) entry which is preliminary data.</text>
</comment>
<dbReference type="Proteomes" id="UP001054945">
    <property type="component" value="Unassembled WGS sequence"/>
</dbReference>
<proteinExistence type="predicted"/>
<gene>
    <name evidence="1" type="ORF">CEXT_710121</name>
</gene>
<sequence length="107" mass="12046">MSNYSGVNYIETEETCYMLNASVVEPCRVQDLWKSSFDIEDPTKASNSQHRIFRILCSTPLPFNMNRTTANEDRQVTTTACTDDEGAMLCNNDPVTNANLWIDGNIS</sequence>
<protein>
    <submittedName>
        <fullName evidence="1">Uncharacterized protein</fullName>
    </submittedName>
</protein>
<dbReference type="AlphaFoldDB" id="A0AAV4VUG1"/>
<reference evidence="1 2" key="1">
    <citation type="submission" date="2021-06" db="EMBL/GenBank/DDBJ databases">
        <title>Caerostris extrusa draft genome.</title>
        <authorList>
            <person name="Kono N."/>
            <person name="Arakawa K."/>
        </authorList>
    </citation>
    <scope>NUCLEOTIDE SEQUENCE [LARGE SCALE GENOMIC DNA]</scope>
</reference>